<dbReference type="AlphaFoldDB" id="A0A1W1BU88"/>
<dbReference type="EMBL" id="FPHE01000072">
    <property type="protein sequence ID" value="SFV57012.1"/>
    <property type="molecule type" value="Genomic_DNA"/>
</dbReference>
<proteinExistence type="predicted"/>
<dbReference type="NCBIfam" id="NF041023">
    <property type="entry name" value="PP0621_fam"/>
    <property type="match status" value="1"/>
</dbReference>
<protein>
    <recommendedName>
        <fullName evidence="3">Prokaryotic metallothionein</fullName>
    </recommendedName>
</protein>
<gene>
    <name evidence="2" type="ORF">MNB_SV-12-196</name>
</gene>
<dbReference type="InterPro" id="IPR049708">
    <property type="entry name" value="PP0621-like"/>
</dbReference>
<evidence type="ECO:0000313" key="2">
    <source>
        <dbReference type="EMBL" id="SFV57012.1"/>
    </source>
</evidence>
<organism evidence="2">
    <name type="scientific">hydrothermal vent metagenome</name>
    <dbReference type="NCBI Taxonomy" id="652676"/>
    <lineage>
        <taxon>unclassified sequences</taxon>
        <taxon>metagenomes</taxon>
        <taxon>ecological metagenomes</taxon>
    </lineage>
</organism>
<name>A0A1W1BU88_9ZZZZ</name>
<keyword evidence="1" id="KW-0472">Membrane</keyword>
<accession>A0A1W1BU88</accession>
<evidence type="ECO:0000256" key="1">
    <source>
        <dbReference type="SAM" id="Phobius"/>
    </source>
</evidence>
<keyword evidence="1" id="KW-1133">Transmembrane helix</keyword>
<keyword evidence="1" id="KW-0812">Transmembrane</keyword>
<feature type="transmembrane region" description="Helical" evidence="1">
    <location>
        <begin position="6"/>
        <end position="25"/>
    </location>
</feature>
<evidence type="ECO:0008006" key="3">
    <source>
        <dbReference type="Google" id="ProtNLM"/>
    </source>
</evidence>
<sequence length="77" mass="8899">MLLKLIIFAVIATIIYRFLGGRVPFIDRKKTSNEKHEFGQIETTSECANCGTYMTEEDAIIYQRKAYCSKECLEKVK</sequence>
<reference evidence="2" key="1">
    <citation type="submission" date="2016-10" db="EMBL/GenBank/DDBJ databases">
        <authorList>
            <person name="de Groot N.N."/>
        </authorList>
    </citation>
    <scope>NUCLEOTIDE SEQUENCE</scope>
</reference>